<dbReference type="PROSITE" id="PS50005">
    <property type="entry name" value="TPR"/>
    <property type="match status" value="1"/>
</dbReference>
<organism evidence="4 5">
    <name type="scientific">Pseudahrensia aquimaris</name>
    <dbReference type="NCBI Taxonomy" id="744461"/>
    <lineage>
        <taxon>Bacteria</taxon>
        <taxon>Pseudomonadati</taxon>
        <taxon>Pseudomonadota</taxon>
        <taxon>Alphaproteobacteria</taxon>
        <taxon>Hyphomicrobiales</taxon>
        <taxon>Ahrensiaceae</taxon>
        <taxon>Pseudahrensia</taxon>
    </lineage>
</organism>
<dbReference type="InterPro" id="IPR019734">
    <property type="entry name" value="TPR_rpt"/>
</dbReference>
<dbReference type="Gene3D" id="1.25.40.10">
    <property type="entry name" value="Tetratricopeptide repeat domain"/>
    <property type="match status" value="1"/>
</dbReference>
<dbReference type="InterPro" id="IPR013105">
    <property type="entry name" value="TPR_2"/>
</dbReference>
<dbReference type="PANTHER" id="PTHR44186:SF1">
    <property type="entry name" value="BARDET-BIEDL SYNDROME 4 PROTEIN"/>
    <property type="match status" value="1"/>
</dbReference>
<keyword evidence="2 3" id="KW-0802">TPR repeat</keyword>
<dbReference type="SUPFAM" id="SSF48452">
    <property type="entry name" value="TPR-like"/>
    <property type="match status" value="1"/>
</dbReference>
<dbReference type="PIRSF" id="PIRSF035836">
    <property type="entry name" value="UCP035836"/>
    <property type="match status" value="1"/>
</dbReference>
<dbReference type="InterPro" id="IPR011990">
    <property type="entry name" value="TPR-like_helical_dom_sf"/>
</dbReference>
<dbReference type="RefSeq" id="WP_377212873.1">
    <property type="nucleotide sequence ID" value="NZ_JBHTJV010000009.1"/>
</dbReference>
<evidence type="ECO:0000313" key="5">
    <source>
        <dbReference type="Proteomes" id="UP001597101"/>
    </source>
</evidence>
<evidence type="ECO:0000256" key="3">
    <source>
        <dbReference type="PROSITE-ProRule" id="PRU00339"/>
    </source>
</evidence>
<dbReference type="SMART" id="SM00028">
    <property type="entry name" value="TPR"/>
    <property type="match status" value="2"/>
</dbReference>
<dbReference type="EMBL" id="JBHTJV010000009">
    <property type="protein sequence ID" value="MFD0917034.1"/>
    <property type="molecule type" value="Genomic_DNA"/>
</dbReference>
<protein>
    <submittedName>
        <fullName evidence="4">Tetratricopeptide repeat protein</fullName>
    </submittedName>
</protein>
<proteinExistence type="predicted"/>
<name>A0ABW3FEZ5_9HYPH</name>
<gene>
    <name evidence="4" type="ORF">ACFQ14_11495</name>
</gene>
<feature type="repeat" description="TPR" evidence="3">
    <location>
        <begin position="143"/>
        <end position="176"/>
    </location>
</feature>
<dbReference type="Proteomes" id="UP001597101">
    <property type="component" value="Unassembled WGS sequence"/>
</dbReference>
<evidence type="ECO:0000256" key="1">
    <source>
        <dbReference type="ARBA" id="ARBA00022737"/>
    </source>
</evidence>
<keyword evidence="1" id="KW-0677">Repeat</keyword>
<sequence length="272" mass="29291">MTHSISLSKTETSNTARSLMVAGILALSVAVSGCASKRLSTGSVNSKPVDQMSQTELKSAADAWEKRYKANPADKKTGLNFATALRMTGRNEQALAVMKYLAIRHSTDEEVLAAYGKALAGAGQLKKALTVIQRAQTPDTPDWRLHSAAGAIYDQLGNPKQARIEYRKALDLKPNEPSVISNLGMSYLLTGDMRGAETHLRQAIALPGADSQVRQNLALVIGLQGRFAEAETVAAGELSPQQASENIAFLRQMLSEQNSWTELKDKKVKPAG</sequence>
<keyword evidence="5" id="KW-1185">Reference proteome</keyword>
<dbReference type="Pfam" id="PF07721">
    <property type="entry name" value="TPR_4"/>
    <property type="match status" value="1"/>
</dbReference>
<comment type="caution">
    <text evidence="4">The sequence shown here is derived from an EMBL/GenBank/DDBJ whole genome shotgun (WGS) entry which is preliminary data.</text>
</comment>
<dbReference type="InterPro" id="IPR011717">
    <property type="entry name" value="TPR-4"/>
</dbReference>
<dbReference type="InterPro" id="IPR014596">
    <property type="entry name" value="UCP035836"/>
</dbReference>
<dbReference type="Pfam" id="PF13374">
    <property type="entry name" value="TPR_10"/>
    <property type="match status" value="1"/>
</dbReference>
<reference evidence="5" key="1">
    <citation type="journal article" date="2019" name="Int. J. Syst. Evol. Microbiol.">
        <title>The Global Catalogue of Microorganisms (GCM) 10K type strain sequencing project: providing services to taxonomists for standard genome sequencing and annotation.</title>
        <authorList>
            <consortium name="The Broad Institute Genomics Platform"/>
            <consortium name="The Broad Institute Genome Sequencing Center for Infectious Disease"/>
            <person name="Wu L."/>
            <person name="Ma J."/>
        </authorList>
    </citation>
    <scope>NUCLEOTIDE SEQUENCE [LARGE SCALE GENOMIC DNA]</scope>
    <source>
        <strain evidence="5">CCUG 60023</strain>
    </source>
</reference>
<evidence type="ECO:0000313" key="4">
    <source>
        <dbReference type="EMBL" id="MFD0917034.1"/>
    </source>
</evidence>
<dbReference type="Pfam" id="PF07719">
    <property type="entry name" value="TPR_2"/>
    <property type="match status" value="1"/>
</dbReference>
<evidence type="ECO:0000256" key="2">
    <source>
        <dbReference type="ARBA" id="ARBA00022803"/>
    </source>
</evidence>
<dbReference type="PANTHER" id="PTHR44186">
    <property type="match status" value="1"/>
</dbReference>
<accession>A0ABW3FEZ5</accession>